<feature type="domain" description="Small EDRK-rich factor-like N-terminal" evidence="2">
    <location>
        <begin position="1"/>
        <end position="20"/>
    </location>
</feature>
<feature type="compositionally biased region" description="Basic and acidic residues" evidence="1">
    <location>
        <begin position="1"/>
        <end position="15"/>
    </location>
</feature>
<comment type="caution">
    <text evidence="3">The sequence shown here is derived from an EMBL/GenBank/DDBJ whole genome shotgun (WGS) entry which is preliminary data.</text>
</comment>
<name>A0ABQ6MF64_9STRA</name>
<feature type="compositionally biased region" description="Basic and acidic residues" evidence="1">
    <location>
        <begin position="42"/>
        <end position="62"/>
    </location>
</feature>
<evidence type="ECO:0000259" key="2">
    <source>
        <dbReference type="Pfam" id="PF04419"/>
    </source>
</evidence>
<evidence type="ECO:0000313" key="3">
    <source>
        <dbReference type="EMBL" id="GMI25226.1"/>
    </source>
</evidence>
<accession>A0ABQ6MF64</accession>
<dbReference type="EMBL" id="BRYB01001412">
    <property type="protein sequence ID" value="GMI25226.1"/>
    <property type="molecule type" value="Genomic_DNA"/>
</dbReference>
<reference evidence="3 4" key="1">
    <citation type="journal article" date="2023" name="Commun. Biol.">
        <title>Genome analysis of Parmales, the sister group of diatoms, reveals the evolutionary specialization of diatoms from phago-mixotrophs to photoautotrophs.</title>
        <authorList>
            <person name="Ban H."/>
            <person name="Sato S."/>
            <person name="Yoshikawa S."/>
            <person name="Yamada K."/>
            <person name="Nakamura Y."/>
            <person name="Ichinomiya M."/>
            <person name="Sato N."/>
            <person name="Blanc-Mathieu R."/>
            <person name="Endo H."/>
            <person name="Kuwata A."/>
            <person name="Ogata H."/>
        </authorList>
    </citation>
    <scope>NUCLEOTIDE SEQUENCE [LARGE SCALE GENOMIC DNA]</scope>
</reference>
<dbReference type="Proteomes" id="UP001165060">
    <property type="component" value="Unassembled WGS sequence"/>
</dbReference>
<sequence>MARGNQRDLAREKNLKKAAGPNKLEGNPLQRNAANSAALAEKVARKQAKAEEDAKKEADDAARLAASGGGAAAPSLGLKKKKEGKGQGLDTLDLLDAGLGGGKKKGKK</sequence>
<feature type="compositionally biased region" description="Low complexity" evidence="1">
    <location>
        <begin position="88"/>
        <end position="97"/>
    </location>
</feature>
<dbReference type="InterPro" id="IPR007513">
    <property type="entry name" value="SERF-like_N"/>
</dbReference>
<proteinExistence type="predicted"/>
<evidence type="ECO:0000256" key="1">
    <source>
        <dbReference type="SAM" id="MobiDB-lite"/>
    </source>
</evidence>
<evidence type="ECO:0000313" key="4">
    <source>
        <dbReference type="Proteomes" id="UP001165060"/>
    </source>
</evidence>
<organism evidence="3 4">
    <name type="scientific">Tetraparma gracilis</name>
    <dbReference type="NCBI Taxonomy" id="2962635"/>
    <lineage>
        <taxon>Eukaryota</taxon>
        <taxon>Sar</taxon>
        <taxon>Stramenopiles</taxon>
        <taxon>Ochrophyta</taxon>
        <taxon>Bolidophyceae</taxon>
        <taxon>Parmales</taxon>
        <taxon>Triparmaceae</taxon>
        <taxon>Tetraparma</taxon>
    </lineage>
</organism>
<dbReference type="Pfam" id="PF04419">
    <property type="entry name" value="SERF-like_N"/>
    <property type="match status" value="1"/>
</dbReference>
<protein>
    <recommendedName>
        <fullName evidence="2">Small EDRK-rich factor-like N-terminal domain-containing protein</fullName>
    </recommendedName>
</protein>
<gene>
    <name evidence="3" type="ORF">TeGR_g2877</name>
</gene>
<keyword evidence="4" id="KW-1185">Reference proteome</keyword>
<feature type="region of interest" description="Disordered" evidence="1">
    <location>
        <begin position="1"/>
        <end position="108"/>
    </location>
</feature>